<dbReference type="PANTHER" id="PTHR11795">
    <property type="entry name" value="BRANCHED-CHAIN AMINO ACID TRANSPORT SYSTEM PERMEASE PROTEIN LIVH"/>
    <property type="match status" value="1"/>
</dbReference>
<dbReference type="OrthoDB" id="9807115at2"/>
<dbReference type="Pfam" id="PF02653">
    <property type="entry name" value="BPD_transp_2"/>
    <property type="match status" value="1"/>
</dbReference>
<feature type="transmembrane region" description="Helical" evidence="9">
    <location>
        <begin position="244"/>
        <end position="265"/>
    </location>
</feature>
<feature type="transmembrane region" description="Helical" evidence="9">
    <location>
        <begin position="20"/>
        <end position="40"/>
    </location>
</feature>
<accession>A0A521E2L2</accession>
<dbReference type="GO" id="GO:0005886">
    <property type="term" value="C:plasma membrane"/>
    <property type="evidence" value="ECO:0007669"/>
    <property type="project" value="UniProtKB-SubCell"/>
</dbReference>
<evidence type="ECO:0000256" key="1">
    <source>
        <dbReference type="ARBA" id="ARBA00004651"/>
    </source>
</evidence>
<feature type="transmembrane region" description="Helical" evidence="9">
    <location>
        <begin position="97"/>
        <end position="122"/>
    </location>
</feature>
<dbReference type="InterPro" id="IPR052157">
    <property type="entry name" value="BCAA_transport_permease"/>
</dbReference>
<protein>
    <submittedName>
        <fullName evidence="10">Amino acid/amide ABC transporter membrane protein 1, HAAT family</fullName>
    </submittedName>
</protein>
<keyword evidence="7 9" id="KW-0472">Membrane</keyword>
<dbReference type="RefSeq" id="WP_142493627.1">
    <property type="nucleotide sequence ID" value="NZ_FXTO01000013.1"/>
</dbReference>
<keyword evidence="5" id="KW-0029">Amino-acid transport</keyword>
<evidence type="ECO:0000256" key="8">
    <source>
        <dbReference type="ARBA" id="ARBA00037998"/>
    </source>
</evidence>
<comment type="similarity">
    <text evidence="8">Belongs to the binding-protein-dependent transport system permease family. LivHM subfamily.</text>
</comment>
<evidence type="ECO:0000256" key="9">
    <source>
        <dbReference type="SAM" id="Phobius"/>
    </source>
</evidence>
<dbReference type="Proteomes" id="UP000316030">
    <property type="component" value="Unassembled WGS sequence"/>
</dbReference>
<dbReference type="PANTHER" id="PTHR11795:SF442">
    <property type="entry name" value="ABC TRANSPORTER ATP-BINDING PROTEIN"/>
    <property type="match status" value="1"/>
</dbReference>
<keyword evidence="11" id="KW-1185">Reference proteome</keyword>
<feature type="transmembrane region" description="Helical" evidence="9">
    <location>
        <begin position="60"/>
        <end position="85"/>
    </location>
</feature>
<evidence type="ECO:0000313" key="10">
    <source>
        <dbReference type="EMBL" id="SMO77340.1"/>
    </source>
</evidence>
<evidence type="ECO:0000256" key="5">
    <source>
        <dbReference type="ARBA" id="ARBA00022970"/>
    </source>
</evidence>
<evidence type="ECO:0000256" key="4">
    <source>
        <dbReference type="ARBA" id="ARBA00022692"/>
    </source>
</evidence>
<feature type="transmembrane region" description="Helical" evidence="9">
    <location>
        <begin position="219"/>
        <end position="237"/>
    </location>
</feature>
<dbReference type="GO" id="GO:0006865">
    <property type="term" value="P:amino acid transport"/>
    <property type="evidence" value="ECO:0007669"/>
    <property type="project" value="UniProtKB-KW"/>
</dbReference>
<feature type="transmembrane region" description="Helical" evidence="9">
    <location>
        <begin position="142"/>
        <end position="162"/>
    </location>
</feature>
<reference evidence="10 11" key="1">
    <citation type="submission" date="2017-05" db="EMBL/GenBank/DDBJ databases">
        <authorList>
            <person name="Varghese N."/>
            <person name="Submissions S."/>
        </authorList>
    </citation>
    <scope>NUCLEOTIDE SEQUENCE [LARGE SCALE GENOMIC DNA]</scope>
    <source>
        <strain evidence="10 11">DSM 29506</strain>
    </source>
</reference>
<keyword evidence="2" id="KW-0813">Transport</keyword>
<evidence type="ECO:0000256" key="3">
    <source>
        <dbReference type="ARBA" id="ARBA00022475"/>
    </source>
</evidence>
<dbReference type="CDD" id="cd06582">
    <property type="entry name" value="TM_PBP1_LivH_like"/>
    <property type="match status" value="1"/>
</dbReference>
<feature type="transmembrane region" description="Helical" evidence="9">
    <location>
        <begin position="191"/>
        <end position="213"/>
    </location>
</feature>
<sequence length="306" mass="31414">MSALLLIEQILNGLQSGVMLFLMAAGLTLVFGVMGLINLAHGSLYMVGAFAAAGAAAATGSFVVALVAALAAAAAAGALIEMLVIRRLYERDHLDQVLATFALILILSEGTRWLFGSFPLYLDVPDWLSGSVTLPGGIQYPLYRLAIIVVGLAVAAGLFGLISRTRLGIRIRAGEADREMIAALGVDISKLYTMVFALGAALAGLAGALVGAIQSVQVGMGEPVLILAFVVIVIGGIGSIKGAFIGALLVGLTETLGGVLLPQLFGLFMDPSAATTVGASLASMAIYILMAVVLIWRPSGLFGVRA</sequence>
<dbReference type="InterPro" id="IPR001851">
    <property type="entry name" value="ABC_transp_permease"/>
</dbReference>
<proteinExistence type="inferred from homology"/>
<keyword evidence="3" id="KW-1003">Cell membrane</keyword>
<name>A0A521E2L2_9RHOB</name>
<comment type="subcellular location">
    <subcellularLocation>
        <location evidence="1">Cell membrane</location>
        <topology evidence="1">Multi-pass membrane protein</topology>
    </subcellularLocation>
</comment>
<evidence type="ECO:0000256" key="2">
    <source>
        <dbReference type="ARBA" id="ARBA00022448"/>
    </source>
</evidence>
<gene>
    <name evidence="10" type="ORF">SAMN06265173_11377</name>
</gene>
<dbReference type="EMBL" id="FXTO01000013">
    <property type="protein sequence ID" value="SMO77340.1"/>
    <property type="molecule type" value="Genomic_DNA"/>
</dbReference>
<evidence type="ECO:0000256" key="6">
    <source>
        <dbReference type="ARBA" id="ARBA00022989"/>
    </source>
</evidence>
<organism evidence="10 11">
    <name type="scientific">Thalassovita litoralis</name>
    <dbReference type="NCBI Taxonomy" id="1010611"/>
    <lineage>
        <taxon>Bacteria</taxon>
        <taxon>Pseudomonadati</taxon>
        <taxon>Pseudomonadota</taxon>
        <taxon>Alphaproteobacteria</taxon>
        <taxon>Rhodobacterales</taxon>
        <taxon>Roseobacteraceae</taxon>
        <taxon>Thalassovita</taxon>
    </lineage>
</organism>
<evidence type="ECO:0000256" key="7">
    <source>
        <dbReference type="ARBA" id="ARBA00023136"/>
    </source>
</evidence>
<dbReference type="GO" id="GO:0022857">
    <property type="term" value="F:transmembrane transporter activity"/>
    <property type="evidence" value="ECO:0007669"/>
    <property type="project" value="InterPro"/>
</dbReference>
<feature type="transmembrane region" description="Helical" evidence="9">
    <location>
        <begin position="277"/>
        <end position="296"/>
    </location>
</feature>
<evidence type="ECO:0000313" key="11">
    <source>
        <dbReference type="Proteomes" id="UP000316030"/>
    </source>
</evidence>
<keyword evidence="4 9" id="KW-0812">Transmembrane</keyword>
<dbReference type="AlphaFoldDB" id="A0A521E2L2"/>
<keyword evidence="6 9" id="KW-1133">Transmembrane helix</keyword>